<dbReference type="InterPro" id="IPR002611">
    <property type="entry name" value="IstB_ATP-bd"/>
</dbReference>
<evidence type="ECO:0000313" key="3">
    <source>
        <dbReference type="Proteomes" id="UP001501510"/>
    </source>
</evidence>
<keyword evidence="2" id="KW-0067">ATP-binding</keyword>
<gene>
    <name evidence="2" type="ORF">GCM10008906_31990</name>
</gene>
<dbReference type="EMBL" id="BAAACG010000016">
    <property type="protein sequence ID" value="GAA0745530.1"/>
    <property type="molecule type" value="Genomic_DNA"/>
</dbReference>
<feature type="domain" description="AAA+ ATPase" evidence="1">
    <location>
        <begin position="182"/>
        <end position="317"/>
    </location>
</feature>
<dbReference type="SUPFAM" id="SSF52540">
    <property type="entry name" value="P-loop containing nucleoside triphosphate hydrolases"/>
    <property type="match status" value="1"/>
</dbReference>
<keyword evidence="3" id="KW-1185">Reference proteome</keyword>
<dbReference type="InterPro" id="IPR003593">
    <property type="entry name" value="AAA+_ATPase"/>
</dbReference>
<dbReference type="SMART" id="SM00382">
    <property type="entry name" value="AAA"/>
    <property type="match status" value="1"/>
</dbReference>
<organism evidence="2 3">
    <name type="scientific">Clostridium oceanicum</name>
    <dbReference type="NCBI Taxonomy" id="1543"/>
    <lineage>
        <taxon>Bacteria</taxon>
        <taxon>Bacillati</taxon>
        <taxon>Bacillota</taxon>
        <taxon>Clostridia</taxon>
        <taxon>Eubacteriales</taxon>
        <taxon>Clostridiaceae</taxon>
        <taxon>Clostridium</taxon>
    </lineage>
</organism>
<comment type="caution">
    <text evidence="2">The sequence shown here is derived from an EMBL/GenBank/DDBJ whole genome shotgun (WGS) entry which is preliminary data.</text>
</comment>
<evidence type="ECO:0000259" key="1">
    <source>
        <dbReference type="SMART" id="SM00382"/>
    </source>
</evidence>
<proteinExistence type="predicted"/>
<name>A0ABP3V2X1_9CLOT</name>
<dbReference type="Gene3D" id="3.40.50.300">
    <property type="entry name" value="P-loop containing nucleotide triphosphate hydrolases"/>
    <property type="match status" value="1"/>
</dbReference>
<dbReference type="NCBIfam" id="NF005304">
    <property type="entry name" value="PRK06835.1"/>
    <property type="match status" value="1"/>
</dbReference>
<evidence type="ECO:0000313" key="2">
    <source>
        <dbReference type="EMBL" id="GAA0745530.1"/>
    </source>
</evidence>
<keyword evidence="2" id="KW-0547">Nucleotide-binding</keyword>
<dbReference type="PANTHER" id="PTHR30050:SF4">
    <property type="entry name" value="ATP-BINDING PROTEIN RV3427C IN INSERTION SEQUENCE-RELATED"/>
    <property type="match status" value="1"/>
</dbReference>
<dbReference type="RefSeq" id="WP_343763187.1">
    <property type="nucleotide sequence ID" value="NZ_BAAACG010000016.1"/>
</dbReference>
<sequence length="323" mass="38151">MIKGYQSQILKQYEKIRDEEQKSLKKRRKELKIKLPQVFDIERKIAKLSVEMSLGIIKNHDNLDEYLKSIKKQITDLRIKKSELLVSRGYSMDCLELHYRCTKCKDTGFIGNKKCSCYKRKLIDLYYNNSDLKFALKTNNFDNFNFSYFSNQKVDYHRDSPRKNMENIASKAWSYVENFNKSNENLLFIGNSGTGKTFLSHCIAKELLDKGIFVVYRTSDELIKNLRDVRFNNNKQLEETLITCDLLIIDDLGTEQINEFSKTELFNFLNKKLLLNKKMIISTNYSIEQILKSYSERISSRLFGSFTLCKFYCDDIRIQNNIK</sequence>
<reference evidence="3" key="1">
    <citation type="journal article" date="2019" name="Int. J. Syst. Evol. Microbiol.">
        <title>The Global Catalogue of Microorganisms (GCM) 10K type strain sequencing project: providing services to taxonomists for standard genome sequencing and annotation.</title>
        <authorList>
            <consortium name="The Broad Institute Genomics Platform"/>
            <consortium name="The Broad Institute Genome Sequencing Center for Infectious Disease"/>
            <person name="Wu L."/>
            <person name="Ma J."/>
        </authorList>
    </citation>
    <scope>NUCLEOTIDE SEQUENCE [LARGE SCALE GENOMIC DNA]</scope>
    <source>
        <strain evidence="3">JCM 1407</strain>
    </source>
</reference>
<dbReference type="PANTHER" id="PTHR30050">
    <property type="entry name" value="CHROMOSOMAL REPLICATION INITIATOR PROTEIN DNAA"/>
    <property type="match status" value="1"/>
</dbReference>
<accession>A0ABP3V2X1</accession>
<protein>
    <submittedName>
        <fullName evidence="2">ATP-binding protein</fullName>
    </submittedName>
</protein>
<dbReference type="Pfam" id="PF01695">
    <property type="entry name" value="IstB_IS21"/>
    <property type="match status" value="1"/>
</dbReference>
<dbReference type="Proteomes" id="UP001501510">
    <property type="component" value="Unassembled WGS sequence"/>
</dbReference>
<dbReference type="InterPro" id="IPR027417">
    <property type="entry name" value="P-loop_NTPase"/>
</dbReference>
<dbReference type="GO" id="GO:0005524">
    <property type="term" value="F:ATP binding"/>
    <property type="evidence" value="ECO:0007669"/>
    <property type="project" value="UniProtKB-KW"/>
</dbReference>
<dbReference type="CDD" id="cd00009">
    <property type="entry name" value="AAA"/>
    <property type="match status" value="1"/>
</dbReference>